<evidence type="ECO:0000256" key="3">
    <source>
        <dbReference type="ARBA" id="ARBA00022723"/>
    </source>
</evidence>
<evidence type="ECO:0000256" key="2">
    <source>
        <dbReference type="ARBA" id="ARBA00022617"/>
    </source>
</evidence>
<keyword evidence="3 6" id="KW-0479">Metal-binding</keyword>
<keyword evidence="5 6" id="KW-0408">Iron</keyword>
<evidence type="ECO:0000256" key="4">
    <source>
        <dbReference type="ARBA" id="ARBA00022982"/>
    </source>
</evidence>
<feature type="region of interest" description="Disordered" evidence="7">
    <location>
        <begin position="1"/>
        <end position="24"/>
    </location>
</feature>
<feature type="region of interest" description="Disordered" evidence="7">
    <location>
        <begin position="106"/>
        <end position="128"/>
    </location>
</feature>
<organism evidence="9 10">
    <name type="scientific">Alkalisalibacterium limincola</name>
    <dbReference type="NCBI Taxonomy" id="2699169"/>
    <lineage>
        <taxon>Bacteria</taxon>
        <taxon>Pseudomonadati</taxon>
        <taxon>Pseudomonadota</taxon>
        <taxon>Gammaproteobacteria</taxon>
        <taxon>Lysobacterales</taxon>
        <taxon>Lysobacteraceae</taxon>
        <taxon>Alkalisalibacterium</taxon>
    </lineage>
</organism>
<evidence type="ECO:0000259" key="8">
    <source>
        <dbReference type="PROSITE" id="PS51007"/>
    </source>
</evidence>
<keyword evidence="2 6" id="KW-0349">Heme</keyword>
<dbReference type="GO" id="GO:0009055">
    <property type="term" value="F:electron transfer activity"/>
    <property type="evidence" value="ECO:0007669"/>
    <property type="project" value="InterPro"/>
</dbReference>
<dbReference type="Proteomes" id="UP000321248">
    <property type="component" value="Unassembled WGS sequence"/>
</dbReference>
<evidence type="ECO:0000313" key="9">
    <source>
        <dbReference type="EMBL" id="TXK64956.1"/>
    </source>
</evidence>
<evidence type="ECO:0000256" key="7">
    <source>
        <dbReference type="SAM" id="MobiDB-lite"/>
    </source>
</evidence>
<protein>
    <submittedName>
        <fullName evidence="9">C-type cytochrome</fullName>
    </submittedName>
</protein>
<dbReference type="Pfam" id="PF00034">
    <property type="entry name" value="Cytochrom_C"/>
    <property type="match status" value="1"/>
</dbReference>
<accession>A0A5C8KU41</accession>
<dbReference type="InterPro" id="IPR009056">
    <property type="entry name" value="Cyt_c-like_dom"/>
</dbReference>
<dbReference type="RefSeq" id="WP_147890876.1">
    <property type="nucleotide sequence ID" value="NZ_VRTS01000002.1"/>
</dbReference>
<proteinExistence type="predicted"/>
<reference evidence="9 10" key="1">
    <citation type="submission" date="2019-08" db="EMBL/GenBank/DDBJ databases">
        <authorList>
            <person name="Karlyshev A.V."/>
        </authorList>
    </citation>
    <scope>NUCLEOTIDE SEQUENCE [LARGE SCALE GENOMIC DNA]</scope>
    <source>
        <strain evidence="9 10">Alg18-2.2</strain>
    </source>
</reference>
<dbReference type="GO" id="GO:0046872">
    <property type="term" value="F:metal ion binding"/>
    <property type="evidence" value="ECO:0007669"/>
    <property type="project" value="UniProtKB-KW"/>
</dbReference>
<dbReference type="GO" id="GO:0020037">
    <property type="term" value="F:heme binding"/>
    <property type="evidence" value="ECO:0007669"/>
    <property type="project" value="InterPro"/>
</dbReference>
<comment type="caution">
    <text evidence="9">The sequence shown here is derived from an EMBL/GenBank/DDBJ whole genome shotgun (WGS) entry which is preliminary data.</text>
</comment>
<evidence type="ECO:0000256" key="1">
    <source>
        <dbReference type="ARBA" id="ARBA00022448"/>
    </source>
</evidence>
<evidence type="ECO:0000256" key="5">
    <source>
        <dbReference type="ARBA" id="ARBA00023004"/>
    </source>
</evidence>
<evidence type="ECO:0000313" key="10">
    <source>
        <dbReference type="Proteomes" id="UP000321248"/>
    </source>
</evidence>
<evidence type="ECO:0000256" key="6">
    <source>
        <dbReference type="PROSITE-ProRule" id="PRU00433"/>
    </source>
</evidence>
<sequence length="128" mass="13052">MAASVLAGCSAPVPGDTSSSPALAAERPAKLGLCMGCHGESGISRIPGTPHIAGQDEAYMRRSLTHYRDNRRQGGAMNAAAGSLSDGDIRELAAWYARYPWLGQGHDEADSGGPAAPATENDTAGGDA</sequence>
<dbReference type="PANTHER" id="PTHR33751:SF9">
    <property type="entry name" value="CYTOCHROME C4"/>
    <property type="match status" value="1"/>
</dbReference>
<dbReference type="OrthoDB" id="9796421at2"/>
<dbReference type="SUPFAM" id="SSF46626">
    <property type="entry name" value="Cytochrome c"/>
    <property type="match status" value="1"/>
</dbReference>
<dbReference type="PROSITE" id="PS51007">
    <property type="entry name" value="CYTC"/>
    <property type="match status" value="1"/>
</dbReference>
<keyword evidence="1" id="KW-0813">Transport</keyword>
<keyword evidence="4" id="KW-0249">Electron transport</keyword>
<dbReference type="EMBL" id="VRTS01000002">
    <property type="protein sequence ID" value="TXK64956.1"/>
    <property type="molecule type" value="Genomic_DNA"/>
</dbReference>
<dbReference type="InterPro" id="IPR050597">
    <property type="entry name" value="Cytochrome_c_Oxidase_Subunit"/>
</dbReference>
<feature type="domain" description="Cytochrome c" evidence="8">
    <location>
        <begin position="15"/>
        <end position="100"/>
    </location>
</feature>
<dbReference type="InterPro" id="IPR036909">
    <property type="entry name" value="Cyt_c-like_dom_sf"/>
</dbReference>
<dbReference type="PANTHER" id="PTHR33751">
    <property type="entry name" value="CBB3-TYPE CYTOCHROME C OXIDASE SUBUNIT FIXP"/>
    <property type="match status" value="1"/>
</dbReference>
<dbReference type="Gene3D" id="1.10.760.10">
    <property type="entry name" value="Cytochrome c-like domain"/>
    <property type="match status" value="1"/>
</dbReference>
<dbReference type="AlphaFoldDB" id="A0A5C8KU41"/>
<gene>
    <name evidence="9" type="ORF">FU658_03815</name>
</gene>
<keyword evidence="10" id="KW-1185">Reference proteome</keyword>
<name>A0A5C8KU41_9GAMM</name>